<evidence type="ECO:0000313" key="3">
    <source>
        <dbReference type="EMBL" id="GAA3923603.1"/>
    </source>
</evidence>
<name>A0ABP7MKH6_9ACTN</name>
<dbReference type="EMBL" id="BAABAJ010000010">
    <property type="protein sequence ID" value="GAA3923603.1"/>
    <property type="molecule type" value="Genomic_DNA"/>
</dbReference>
<keyword evidence="3" id="KW-0378">Hydrolase</keyword>
<organism evidence="3 4">
    <name type="scientific">Streptomyces gulbargensis</name>
    <dbReference type="NCBI Taxonomy" id="364901"/>
    <lineage>
        <taxon>Bacteria</taxon>
        <taxon>Bacillati</taxon>
        <taxon>Actinomycetota</taxon>
        <taxon>Actinomycetes</taxon>
        <taxon>Kitasatosporales</taxon>
        <taxon>Streptomycetaceae</taxon>
        <taxon>Streptomyces</taxon>
    </lineage>
</organism>
<dbReference type="RefSeq" id="WP_345284000.1">
    <property type="nucleotide sequence ID" value="NZ_BAABAJ010000010.1"/>
</dbReference>
<feature type="chain" id="PRO_5047518270" evidence="1">
    <location>
        <begin position="29"/>
        <end position="383"/>
    </location>
</feature>
<dbReference type="Proteomes" id="UP001501000">
    <property type="component" value="Unassembled WGS sequence"/>
</dbReference>
<evidence type="ECO:0000259" key="2">
    <source>
        <dbReference type="Pfam" id="PF00144"/>
    </source>
</evidence>
<dbReference type="PANTHER" id="PTHR46825">
    <property type="entry name" value="D-ALANYL-D-ALANINE-CARBOXYPEPTIDASE/ENDOPEPTIDASE AMPH"/>
    <property type="match status" value="1"/>
</dbReference>
<dbReference type="Pfam" id="PF00144">
    <property type="entry name" value="Beta-lactamase"/>
    <property type="match status" value="1"/>
</dbReference>
<evidence type="ECO:0000313" key="4">
    <source>
        <dbReference type="Proteomes" id="UP001501000"/>
    </source>
</evidence>
<proteinExistence type="predicted"/>
<keyword evidence="4" id="KW-1185">Reference proteome</keyword>
<feature type="signal peptide" evidence="1">
    <location>
        <begin position="1"/>
        <end position="28"/>
    </location>
</feature>
<dbReference type="SUPFAM" id="SSF56601">
    <property type="entry name" value="beta-lactamase/transpeptidase-like"/>
    <property type="match status" value="1"/>
</dbReference>
<reference evidence="4" key="1">
    <citation type="journal article" date="2019" name="Int. J. Syst. Evol. Microbiol.">
        <title>The Global Catalogue of Microorganisms (GCM) 10K type strain sequencing project: providing services to taxonomists for standard genome sequencing and annotation.</title>
        <authorList>
            <consortium name="The Broad Institute Genomics Platform"/>
            <consortium name="The Broad Institute Genome Sequencing Center for Infectious Disease"/>
            <person name="Wu L."/>
            <person name="Ma J."/>
        </authorList>
    </citation>
    <scope>NUCLEOTIDE SEQUENCE [LARGE SCALE GENOMIC DNA]</scope>
    <source>
        <strain evidence="4">JCM 16956</strain>
    </source>
</reference>
<gene>
    <name evidence="3" type="ORF">GCM10022244_36590</name>
</gene>
<sequence length="383" mass="39120">MSLRKPGLALVLALAGALLTAAPTAAHAQPRAGVTADHAATLAALKELNAAGGPGAGVLAGGAAGSWHLSSGTATLNTADSLAPDEHFRVGSQSKTFLAVAVLKLAERGGLALDDPIERHLPGVVTGNGHDGTRITVRHLLQHTSGIPRDGVLTPQAGPDGTYTLAALVKEALREPSVAAPGTSWAYSNGNYEILGMLVEKLTGAPLHRAVTDLVITPLGLGDTVFPAPGDRVVPAPLIRGHAGVRVGGFFWWTDVTRSHEPSLFHGSGAIISTTRDLGAFYRALFDGRALSAASLAEMTRTVPLEPGGGPADPGYGLGLLRLPLPCGGAAWGHDGGVPGYYSETLVTADGRYASGITNAQLNGAPATAMYKTLTTALCEDRA</sequence>
<dbReference type="GO" id="GO:0016787">
    <property type="term" value="F:hydrolase activity"/>
    <property type="evidence" value="ECO:0007669"/>
    <property type="project" value="UniProtKB-KW"/>
</dbReference>
<protein>
    <submittedName>
        <fullName evidence="3">Serine hydrolase domain-containing protein</fullName>
    </submittedName>
</protein>
<evidence type="ECO:0000256" key="1">
    <source>
        <dbReference type="SAM" id="SignalP"/>
    </source>
</evidence>
<feature type="domain" description="Beta-lactamase-related" evidence="2">
    <location>
        <begin position="48"/>
        <end position="354"/>
    </location>
</feature>
<dbReference type="Gene3D" id="3.40.710.10">
    <property type="entry name" value="DD-peptidase/beta-lactamase superfamily"/>
    <property type="match status" value="1"/>
</dbReference>
<comment type="caution">
    <text evidence="3">The sequence shown here is derived from an EMBL/GenBank/DDBJ whole genome shotgun (WGS) entry which is preliminary data.</text>
</comment>
<dbReference type="InterPro" id="IPR012338">
    <property type="entry name" value="Beta-lactam/transpept-like"/>
</dbReference>
<dbReference type="PANTHER" id="PTHR46825:SF7">
    <property type="entry name" value="D-ALANYL-D-ALANINE CARBOXYPEPTIDASE"/>
    <property type="match status" value="1"/>
</dbReference>
<keyword evidence="1" id="KW-0732">Signal</keyword>
<dbReference type="InterPro" id="IPR001466">
    <property type="entry name" value="Beta-lactam-related"/>
</dbReference>
<dbReference type="InterPro" id="IPR050491">
    <property type="entry name" value="AmpC-like"/>
</dbReference>
<accession>A0ABP7MKH6</accession>